<feature type="non-terminal residue" evidence="1">
    <location>
        <position position="148"/>
    </location>
</feature>
<gene>
    <name evidence="1" type="ORF">S01H4_38782</name>
</gene>
<accession>X1CD76</accession>
<evidence type="ECO:0000313" key="1">
    <source>
        <dbReference type="EMBL" id="GAG94213.1"/>
    </source>
</evidence>
<proteinExistence type="predicted"/>
<comment type="caution">
    <text evidence="1">The sequence shown here is derived from an EMBL/GenBank/DDBJ whole genome shotgun (WGS) entry which is preliminary data.</text>
</comment>
<dbReference type="AlphaFoldDB" id="X1CD76"/>
<name>X1CD76_9ZZZZ</name>
<sequence length="148" mass="17061">MALIDQEATFRGIITDHAVTLSKNDFPQLVLSLEGKELYDEETDSWHDWDGVVENQINAYLILIDSKNNETLNYKQVQKALGWDGKSFAGLAEMDLSKTFIQFRVESRTYQEKTTMQVTWIDEQNATPGKTLRKLDPKELKSLDARFK</sequence>
<reference evidence="1" key="1">
    <citation type="journal article" date="2014" name="Front. Microbiol.">
        <title>High frequency of phylogenetically diverse reductive dehalogenase-homologous genes in deep subseafloor sedimentary metagenomes.</title>
        <authorList>
            <person name="Kawai M."/>
            <person name="Futagami T."/>
            <person name="Toyoda A."/>
            <person name="Takaki Y."/>
            <person name="Nishi S."/>
            <person name="Hori S."/>
            <person name="Arai W."/>
            <person name="Tsubouchi T."/>
            <person name="Morono Y."/>
            <person name="Uchiyama I."/>
            <person name="Ito T."/>
            <person name="Fujiyama A."/>
            <person name="Inagaki F."/>
            <person name="Takami H."/>
        </authorList>
    </citation>
    <scope>NUCLEOTIDE SEQUENCE</scope>
    <source>
        <strain evidence="1">Expedition CK06-06</strain>
    </source>
</reference>
<organism evidence="1">
    <name type="scientific">marine sediment metagenome</name>
    <dbReference type="NCBI Taxonomy" id="412755"/>
    <lineage>
        <taxon>unclassified sequences</taxon>
        <taxon>metagenomes</taxon>
        <taxon>ecological metagenomes</taxon>
    </lineage>
</organism>
<protein>
    <submittedName>
        <fullName evidence="1">Uncharacterized protein</fullName>
    </submittedName>
</protein>
<dbReference type="EMBL" id="BART01020944">
    <property type="protein sequence ID" value="GAG94213.1"/>
    <property type="molecule type" value="Genomic_DNA"/>
</dbReference>